<reference evidence="6" key="1">
    <citation type="submission" date="2016-10" db="EMBL/GenBank/DDBJ databases">
        <authorList>
            <person name="Varghese N."/>
            <person name="Submissions S."/>
        </authorList>
    </citation>
    <scope>NUCLEOTIDE SEQUENCE [LARGE SCALE GENOMIC DNA]</scope>
    <source>
        <strain evidence="6">CGMCC 4.3568</strain>
    </source>
</reference>
<dbReference type="InterPro" id="IPR015797">
    <property type="entry name" value="NUDIX_hydrolase-like_dom_sf"/>
</dbReference>
<dbReference type="GO" id="GO:0016787">
    <property type="term" value="F:hydrolase activity"/>
    <property type="evidence" value="ECO:0007669"/>
    <property type="project" value="UniProtKB-KW"/>
</dbReference>
<dbReference type="PANTHER" id="PTHR43736:SF1">
    <property type="entry name" value="DIHYDRONEOPTERIN TRIPHOSPHATE DIPHOSPHATASE"/>
    <property type="match status" value="1"/>
</dbReference>
<dbReference type="PROSITE" id="PS51462">
    <property type="entry name" value="NUDIX"/>
    <property type="match status" value="1"/>
</dbReference>
<dbReference type="Gene3D" id="3.90.79.10">
    <property type="entry name" value="Nucleoside Triphosphate Pyrophosphohydrolase"/>
    <property type="match status" value="1"/>
</dbReference>
<dbReference type="SUPFAM" id="SSF55811">
    <property type="entry name" value="Nudix"/>
    <property type="match status" value="1"/>
</dbReference>
<dbReference type="RefSeq" id="WP_091675434.1">
    <property type="nucleotide sequence ID" value="NZ_FOKG01000015.1"/>
</dbReference>
<keyword evidence="6" id="KW-1185">Reference proteome</keyword>
<name>A0A1I1BPC1_9PSEU</name>
<keyword evidence="2 3" id="KW-0378">Hydrolase</keyword>
<dbReference type="InterPro" id="IPR020084">
    <property type="entry name" value="NUDIX_hydrolase_CS"/>
</dbReference>
<dbReference type="AlphaFoldDB" id="A0A1I1BPC1"/>
<dbReference type="OrthoDB" id="9804442at2"/>
<organism evidence="5 6">
    <name type="scientific">Amycolatopsis marina</name>
    <dbReference type="NCBI Taxonomy" id="490629"/>
    <lineage>
        <taxon>Bacteria</taxon>
        <taxon>Bacillati</taxon>
        <taxon>Actinomycetota</taxon>
        <taxon>Actinomycetes</taxon>
        <taxon>Pseudonocardiales</taxon>
        <taxon>Pseudonocardiaceae</taxon>
        <taxon>Amycolatopsis</taxon>
    </lineage>
</organism>
<dbReference type="CDD" id="cd04673">
    <property type="entry name" value="NUDIX_ADPRase"/>
    <property type="match status" value="1"/>
</dbReference>
<protein>
    <submittedName>
        <fullName evidence="5">ADP-ribose pyrophosphatase YjhB, NUDIX family</fullName>
    </submittedName>
</protein>
<dbReference type="STRING" id="490629.SAMN05216266_115106"/>
<dbReference type="Proteomes" id="UP000243799">
    <property type="component" value="Unassembled WGS sequence"/>
</dbReference>
<accession>A0A1I1BPC1</accession>
<evidence type="ECO:0000256" key="2">
    <source>
        <dbReference type="ARBA" id="ARBA00022801"/>
    </source>
</evidence>
<proteinExistence type="inferred from homology"/>
<dbReference type="PRINTS" id="PR00502">
    <property type="entry name" value="NUDIXFAMILY"/>
</dbReference>
<evidence type="ECO:0000259" key="4">
    <source>
        <dbReference type="PROSITE" id="PS51462"/>
    </source>
</evidence>
<dbReference type="InterPro" id="IPR000086">
    <property type="entry name" value="NUDIX_hydrolase_dom"/>
</dbReference>
<dbReference type="PROSITE" id="PS00893">
    <property type="entry name" value="NUDIX_BOX"/>
    <property type="match status" value="1"/>
</dbReference>
<gene>
    <name evidence="5" type="ORF">SAMN05216266_115106</name>
</gene>
<evidence type="ECO:0000313" key="6">
    <source>
        <dbReference type="Proteomes" id="UP000243799"/>
    </source>
</evidence>
<comment type="similarity">
    <text evidence="1 3">Belongs to the Nudix hydrolase family.</text>
</comment>
<dbReference type="InterPro" id="IPR020476">
    <property type="entry name" value="Nudix_hydrolase"/>
</dbReference>
<feature type="domain" description="Nudix hydrolase" evidence="4">
    <location>
        <begin position="2"/>
        <end position="123"/>
    </location>
</feature>
<dbReference type="Pfam" id="PF00293">
    <property type="entry name" value="NUDIX"/>
    <property type="match status" value="1"/>
</dbReference>
<evidence type="ECO:0000313" key="5">
    <source>
        <dbReference type="EMBL" id="SFB51506.1"/>
    </source>
</evidence>
<dbReference type="EMBL" id="FOKG01000015">
    <property type="protein sequence ID" value="SFB51506.1"/>
    <property type="molecule type" value="Genomic_DNA"/>
</dbReference>
<sequence>MTAVRCVGAIVHDQQGRLLLIRRGNEPSRGLWSLPGGKVEQGESDAVAVVRELREETGLDGVAGALAGQVVRGPYEIYDYVCRATGGTLRAGDDAEAVRWVDAAAFTEFEAAGALADGLAEALRGWDALPRR</sequence>
<evidence type="ECO:0000256" key="3">
    <source>
        <dbReference type="RuleBase" id="RU003476"/>
    </source>
</evidence>
<evidence type="ECO:0000256" key="1">
    <source>
        <dbReference type="ARBA" id="ARBA00005582"/>
    </source>
</evidence>
<dbReference type="PANTHER" id="PTHR43736">
    <property type="entry name" value="ADP-RIBOSE PYROPHOSPHATASE"/>
    <property type="match status" value="1"/>
</dbReference>